<evidence type="ECO:0000313" key="1">
    <source>
        <dbReference type="EMBL" id="MVM28431.1"/>
    </source>
</evidence>
<dbReference type="AlphaFoldDB" id="A0A7K1S3N6"/>
<dbReference type="Proteomes" id="UP000436006">
    <property type="component" value="Unassembled WGS sequence"/>
</dbReference>
<comment type="caution">
    <text evidence="1">The sequence shown here is derived from an EMBL/GenBank/DDBJ whole genome shotgun (WGS) entry which is preliminary data.</text>
</comment>
<evidence type="ECO:0000313" key="2">
    <source>
        <dbReference type="Proteomes" id="UP000436006"/>
    </source>
</evidence>
<keyword evidence="2" id="KW-1185">Reference proteome</keyword>
<evidence type="ECO:0008006" key="3">
    <source>
        <dbReference type="Google" id="ProtNLM"/>
    </source>
</evidence>
<protein>
    <recommendedName>
        <fullName evidence="3">Lipoprotein</fullName>
    </recommendedName>
</protein>
<dbReference type="RefSeq" id="WP_157582554.1">
    <property type="nucleotide sequence ID" value="NZ_WPIN01000001.1"/>
</dbReference>
<reference evidence="1 2" key="1">
    <citation type="submission" date="2019-12" db="EMBL/GenBank/DDBJ databases">
        <title>Spirosoma sp. HMF4905 genome sequencing and assembly.</title>
        <authorList>
            <person name="Kang H."/>
            <person name="Cha I."/>
            <person name="Kim H."/>
            <person name="Joh K."/>
        </authorList>
    </citation>
    <scope>NUCLEOTIDE SEQUENCE [LARGE SCALE GENOMIC DNA]</scope>
    <source>
        <strain evidence="1 2">HMF4905</strain>
    </source>
</reference>
<gene>
    <name evidence="1" type="ORF">GO755_00200</name>
</gene>
<organism evidence="1 2">
    <name type="scientific">Spirosoma arboris</name>
    <dbReference type="NCBI Taxonomy" id="2682092"/>
    <lineage>
        <taxon>Bacteria</taxon>
        <taxon>Pseudomonadati</taxon>
        <taxon>Bacteroidota</taxon>
        <taxon>Cytophagia</taxon>
        <taxon>Cytophagales</taxon>
        <taxon>Cytophagaceae</taxon>
        <taxon>Spirosoma</taxon>
    </lineage>
</organism>
<dbReference type="EMBL" id="WPIN01000001">
    <property type="protein sequence ID" value="MVM28431.1"/>
    <property type="molecule type" value="Genomic_DNA"/>
</dbReference>
<name>A0A7K1S3N6_9BACT</name>
<dbReference type="PROSITE" id="PS51257">
    <property type="entry name" value="PROKAR_LIPOPROTEIN"/>
    <property type="match status" value="1"/>
</dbReference>
<proteinExistence type="predicted"/>
<sequence>MKSPYLLLLFLSLLLACGPEHVSNRDLEGHTYSAQVRRDSSLAAIKLSKNLLALETMEYRFLKSGEGSFRAGLGELRTAIAIRWQVKNDSLLLESRVSKESMHHSRWFISRRAGGYLLNDGKTKMELTSK</sequence>
<accession>A0A7K1S3N6</accession>